<keyword evidence="7" id="KW-1133">Transmembrane helix</keyword>
<organism evidence="8 9">
    <name type="scientific">Heligmosomoides polygyrus</name>
    <name type="common">Parasitic roundworm</name>
    <dbReference type="NCBI Taxonomy" id="6339"/>
    <lineage>
        <taxon>Eukaryota</taxon>
        <taxon>Metazoa</taxon>
        <taxon>Ecdysozoa</taxon>
        <taxon>Nematoda</taxon>
        <taxon>Chromadorea</taxon>
        <taxon>Rhabditida</taxon>
        <taxon>Rhabditina</taxon>
        <taxon>Rhabditomorpha</taxon>
        <taxon>Strongyloidea</taxon>
        <taxon>Heligmosomidae</taxon>
        <taxon>Heligmosomoides</taxon>
    </lineage>
</organism>
<dbReference type="GO" id="GO:0015020">
    <property type="term" value="F:glucuronosyltransferase activity"/>
    <property type="evidence" value="ECO:0007669"/>
    <property type="project" value="UniProtKB-EC"/>
</dbReference>
<dbReference type="InterPro" id="IPR002213">
    <property type="entry name" value="UDP_glucos_trans"/>
</dbReference>
<dbReference type="PANTHER" id="PTHR48043:SF145">
    <property type="entry name" value="FI06409P-RELATED"/>
    <property type="match status" value="1"/>
</dbReference>
<evidence type="ECO:0000313" key="8">
    <source>
        <dbReference type="Proteomes" id="UP000050761"/>
    </source>
</evidence>
<proteinExistence type="inferred from homology"/>
<feature type="transmembrane region" description="Helical" evidence="7">
    <location>
        <begin position="97"/>
        <end position="120"/>
    </location>
</feature>
<protein>
    <recommendedName>
        <fullName evidence="2">glucuronosyltransferase</fullName>
        <ecNumber evidence="2">2.4.1.17</ecNumber>
    </recommendedName>
</protein>
<dbReference type="InterPro" id="IPR050271">
    <property type="entry name" value="UDP-glycosyltransferase"/>
</dbReference>
<keyword evidence="4" id="KW-0808">Transferase</keyword>
<dbReference type="Pfam" id="PF00201">
    <property type="entry name" value="UDPGT"/>
    <property type="match status" value="1"/>
</dbReference>
<keyword evidence="7" id="KW-0812">Transmembrane</keyword>
<evidence type="ECO:0000256" key="2">
    <source>
        <dbReference type="ARBA" id="ARBA00012544"/>
    </source>
</evidence>
<accession>A0A183FB62</accession>
<dbReference type="EC" id="2.4.1.17" evidence="2"/>
<keyword evidence="7" id="KW-0472">Membrane</keyword>
<keyword evidence="5" id="KW-0732">Signal</keyword>
<comment type="similarity">
    <text evidence="1">Belongs to the UDP-glycosyltransferase family.</text>
</comment>
<dbReference type="PANTHER" id="PTHR48043">
    <property type="entry name" value="EG:EG0003.4 PROTEIN-RELATED"/>
    <property type="match status" value="1"/>
</dbReference>
<evidence type="ECO:0000313" key="9">
    <source>
        <dbReference type="WBParaSite" id="HPBE_0000340401-mRNA-1"/>
    </source>
</evidence>
<sequence length="141" mass="15967">LITVALFGDQHKNSKIAAKHGFAVNIKKSTFNEETVAAAIKEVLENEKYSENARRLSLMVRKKPVSPSHLLVKWTEFLAEFQTLDNLVPAGTKLNVIQYYSIDVIAVLLLAVFFIVFFLYKSVKLACLWCCSRSSKKVKKD</sequence>
<reference evidence="9" key="1">
    <citation type="submission" date="2019-09" db="UniProtKB">
        <authorList>
            <consortium name="WormBaseParasite"/>
        </authorList>
    </citation>
    <scope>IDENTIFICATION</scope>
</reference>
<keyword evidence="3" id="KW-0328">Glycosyltransferase</keyword>
<dbReference type="SUPFAM" id="SSF53756">
    <property type="entry name" value="UDP-Glycosyltransferase/glycogen phosphorylase"/>
    <property type="match status" value="1"/>
</dbReference>
<evidence type="ECO:0000256" key="5">
    <source>
        <dbReference type="ARBA" id="ARBA00022729"/>
    </source>
</evidence>
<comment type="catalytic activity">
    <reaction evidence="6">
        <text>glucuronate acceptor + UDP-alpha-D-glucuronate = acceptor beta-D-glucuronoside + UDP + H(+)</text>
        <dbReference type="Rhea" id="RHEA:21032"/>
        <dbReference type="ChEBI" id="CHEBI:15378"/>
        <dbReference type="ChEBI" id="CHEBI:58052"/>
        <dbReference type="ChEBI" id="CHEBI:58223"/>
        <dbReference type="ChEBI" id="CHEBI:132367"/>
        <dbReference type="ChEBI" id="CHEBI:132368"/>
        <dbReference type="EC" id="2.4.1.17"/>
    </reaction>
</comment>
<dbReference type="AlphaFoldDB" id="A0A183FB62"/>
<evidence type="ECO:0000256" key="4">
    <source>
        <dbReference type="ARBA" id="ARBA00022679"/>
    </source>
</evidence>
<evidence type="ECO:0000256" key="7">
    <source>
        <dbReference type="SAM" id="Phobius"/>
    </source>
</evidence>
<evidence type="ECO:0000256" key="6">
    <source>
        <dbReference type="ARBA" id="ARBA00047475"/>
    </source>
</evidence>
<dbReference type="WBParaSite" id="HPBE_0000340401-mRNA-1">
    <property type="protein sequence ID" value="HPBE_0000340401-mRNA-1"/>
    <property type="gene ID" value="HPBE_0000340401"/>
</dbReference>
<dbReference type="Proteomes" id="UP000050761">
    <property type="component" value="Unassembled WGS sequence"/>
</dbReference>
<name>A0A183FB62_HELPZ</name>
<evidence type="ECO:0000256" key="1">
    <source>
        <dbReference type="ARBA" id="ARBA00009995"/>
    </source>
</evidence>
<evidence type="ECO:0000256" key="3">
    <source>
        <dbReference type="ARBA" id="ARBA00022676"/>
    </source>
</evidence>
<dbReference type="Gene3D" id="3.40.50.2000">
    <property type="entry name" value="Glycogen Phosphorylase B"/>
    <property type="match status" value="1"/>
</dbReference>
<keyword evidence="8" id="KW-1185">Reference proteome</keyword>